<gene>
    <name evidence="1" type="ORF">BJ138DRAFT_1141938</name>
</gene>
<sequence length="485" mass="53147">MFDYSDRLAGLDDMVLQINIPSNMLPSAGPKSGLDGQPYIDAKKVKTRKGRRAGRSPLADKTPINNKTVPCPVQPTAIKARSEDVPVSSLPQKRSRPTSHSFKPLPAVPSASTLQLPSFLNFSSQLSIRPSPPVLQQSTPKQHTSVLFQPPSSARTTSRRRVVIQRSTHKKVHEGPLFIPAFHHPNSPYVPWDDLDRRRILPLAAELTSAPNSSHPSLCNVEKPQGAPKLSVEPEPIKKVGKLSTTWTRLKVTVKGSLKTALSHIGKPNNSPRGKKETLHTCLPSCKANNTSDHGMTFAENPSPSSPTSQCSRTRLIRTSLASFASSDSSTLAAWIAVRRESSETTRNTDQEISLNDYEVRGSWLDLSRGEGEWPCGVPDCDLHTLDGSPNSTCQGLKIFRTTMPFDRTHETSLTPIRVQVPSPAFSSDFHPTPPQFYSLPRLPSQCFELKPGSMEHLALDNAGPTLLAKKSRDLSMPGGWTFTS</sequence>
<evidence type="ECO:0000313" key="2">
    <source>
        <dbReference type="Proteomes" id="UP000790377"/>
    </source>
</evidence>
<proteinExistence type="predicted"/>
<name>A0ACB8APQ2_9AGAM</name>
<reference evidence="1" key="1">
    <citation type="journal article" date="2021" name="New Phytol.">
        <title>Evolutionary innovations through gain and loss of genes in the ectomycorrhizal Boletales.</title>
        <authorList>
            <person name="Wu G."/>
            <person name="Miyauchi S."/>
            <person name="Morin E."/>
            <person name="Kuo A."/>
            <person name="Drula E."/>
            <person name="Varga T."/>
            <person name="Kohler A."/>
            <person name="Feng B."/>
            <person name="Cao Y."/>
            <person name="Lipzen A."/>
            <person name="Daum C."/>
            <person name="Hundley H."/>
            <person name="Pangilinan J."/>
            <person name="Johnson J."/>
            <person name="Barry K."/>
            <person name="LaButti K."/>
            <person name="Ng V."/>
            <person name="Ahrendt S."/>
            <person name="Min B."/>
            <person name="Choi I.G."/>
            <person name="Park H."/>
            <person name="Plett J.M."/>
            <person name="Magnuson J."/>
            <person name="Spatafora J.W."/>
            <person name="Nagy L.G."/>
            <person name="Henrissat B."/>
            <person name="Grigoriev I.V."/>
            <person name="Yang Z.L."/>
            <person name="Xu J."/>
            <person name="Martin F.M."/>
        </authorList>
    </citation>
    <scope>NUCLEOTIDE SEQUENCE</scope>
    <source>
        <strain evidence="1">ATCC 28755</strain>
    </source>
</reference>
<dbReference type="EMBL" id="MU267601">
    <property type="protein sequence ID" value="KAH7915354.1"/>
    <property type="molecule type" value="Genomic_DNA"/>
</dbReference>
<keyword evidence="2" id="KW-1185">Reference proteome</keyword>
<comment type="caution">
    <text evidence="1">The sequence shown here is derived from an EMBL/GenBank/DDBJ whole genome shotgun (WGS) entry which is preliminary data.</text>
</comment>
<organism evidence="1 2">
    <name type="scientific">Hygrophoropsis aurantiaca</name>
    <dbReference type="NCBI Taxonomy" id="72124"/>
    <lineage>
        <taxon>Eukaryota</taxon>
        <taxon>Fungi</taxon>
        <taxon>Dikarya</taxon>
        <taxon>Basidiomycota</taxon>
        <taxon>Agaricomycotina</taxon>
        <taxon>Agaricomycetes</taxon>
        <taxon>Agaricomycetidae</taxon>
        <taxon>Boletales</taxon>
        <taxon>Coniophorineae</taxon>
        <taxon>Hygrophoropsidaceae</taxon>
        <taxon>Hygrophoropsis</taxon>
    </lineage>
</organism>
<accession>A0ACB8APQ2</accession>
<evidence type="ECO:0000313" key="1">
    <source>
        <dbReference type="EMBL" id="KAH7915354.1"/>
    </source>
</evidence>
<dbReference type="Proteomes" id="UP000790377">
    <property type="component" value="Unassembled WGS sequence"/>
</dbReference>
<protein>
    <submittedName>
        <fullName evidence="1">Uncharacterized protein</fullName>
    </submittedName>
</protein>